<dbReference type="InterPro" id="IPR048011">
    <property type="entry name" value="NTP-PPase_MazG-like_C"/>
</dbReference>
<dbReference type="CDD" id="cd11529">
    <property type="entry name" value="NTP-PPase_MazG_Cterm"/>
    <property type="match status" value="1"/>
</dbReference>
<dbReference type="InterPro" id="IPR048015">
    <property type="entry name" value="NTP-PPase_MazG-like_N"/>
</dbReference>
<evidence type="ECO:0000313" key="3">
    <source>
        <dbReference type="EMBL" id="MDG0817547.1"/>
    </source>
</evidence>
<protein>
    <submittedName>
        <fullName evidence="3">Nucleoside triphosphate pyrophosphohydrolase</fullName>
        <ecNumber evidence="3">3.6.1.9</ecNumber>
    </submittedName>
</protein>
<comment type="caution">
    <text evidence="3">The sequence shown here is derived from an EMBL/GenBank/DDBJ whole genome shotgun (WGS) entry which is preliminary data.</text>
</comment>
<dbReference type="InterPro" id="IPR011551">
    <property type="entry name" value="NTP_PyrPHydrolase_MazG"/>
</dbReference>
<name>A0ABT6DM22_9BACT</name>
<keyword evidence="3" id="KW-0378">Hydrolase</keyword>
<dbReference type="PANTHER" id="PTHR30522:SF0">
    <property type="entry name" value="NUCLEOSIDE TRIPHOSPHATE PYROPHOSPHOHYDROLASE"/>
    <property type="match status" value="1"/>
</dbReference>
<dbReference type="Pfam" id="PF01503">
    <property type="entry name" value="PRA-PH"/>
    <property type="match status" value="1"/>
</dbReference>
<evidence type="ECO:0000313" key="4">
    <source>
        <dbReference type="Proteomes" id="UP001152321"/>
    </source>
</evidence>
<dbReference type="CDD" id="cd11528">
    <property type="entry name" value="NTP-PPase_MazG_Nterm"/>
    <property type="match status" value="1"/>
</dbReference>
<dbReference type="NCBIfam" id="NF007113">
    <property type="entry name" value="PRK09562.1"/>
    <property type="match status" value="1"/>
</dbReference>
<dbReference type="NCBIfam" id="TIGR00444">
    <property type="entry name" value="mazG"/>
    <property type="match status" value="1"/>
</dbReference>
<dbReference type="SUPFAM" id="SSF101386">
    <property type="entry name" value="all-alpha NTP pyrophosphatases"/>
    <property type="match status" value="2"/>
</dbReference>
<feature type="coiled-coil region" evidence="1">
    <location>
        <begin position="170"/>
        <end position="200"/>
    </location>
</feature>
<proteinExistence type="predicted"/>
<dbReference type="PANTHER" id="PTHR30522">
    <property type="entry name" value="NUCLEOSIDE TRIPHOSPHATE PYROPHOSPHOHYDROLASE"/>
    <property type="match status" value="1"/>
</dbReference>
<dbReference type="RefSeq" id="WP_277579019.1">
    <property type="nucleotide sequence ID" value="NZ_JANRMI010000004.1"/>
</dbReference>
<dbReference type="Proteomes" id="UP001152321">
    <property type="component" value="Unassembled WGS sequence"/>
</dbReference>
<organism evidence="3 4">
    <name type="scientific">Bdellovibrio svalbardensis</name>
    <dbReference type="NCBI Taxonomy" id="2972972"/>
    <lineage>
        <taxon>Bacteria</taxon>
        <taxon>Pseudomonadati</taxon>
        <taxon>Bdellovibrionota</taxon>
        <taxon>Bdellovibrionia</taxon>
        <taxon>Bdellovibrionales</taxon>
        <taxon>Pseudobdellovibrionaceae</taxon>
        <taxon>Bdellovibrio</taxon>
    </lineage>
</organism>
<reference evidence="3" key="1">
    <citation type="submission" date="2022-08" db="EMBL/GenBank/DDBJ databases">
        <title>Novel Bdellovibrio Species Isolated from Svalbard: Designation Bdellovibrio svalbardensis.</title>
        <authorList>
            <person name="Mitchell R.J."/>
            <person name="Choi S.Y."/>
        </authorList>
    </citation>
    <scope>NUCLEOTIDE SEQUENCE</scope>
    <source>
        <strain evidence="3">PAP01</strain>
    </source>
</reference>
<dbReference type="InterPro" id="IPR004518">
    <property type="entry name" value="MazG-like_dom"/>
</dbReference>
<dbReference type="InterPro" id="IPR021130">
    <property type="entry name" value="PRib-ATP_PPHydrolase-like"/>
</dbReference>
<gene>
    <name evidence="3" type="primary">mazG</name>
    <name evidence="3" type="ORF">NWE73_14290</name>
</gene>
<dbReference type="GO" id="GO:0047429">
    <property type="term" value="F:nucleoside triphosphate diphosphatase activity"/>
    <property type="evidence" value="ECO:0007669"/>
    <property type="project" value="UniProtKB-EC"/>
</dbReference>
<dbReference type="Pfam" id="PF03819">
    <property type="entry name" value="MazG"/>
    <property type="match status" value="1"/>
</dbReference>
<dbReference type="EC" id="3.6.1.9" evidence="3"/>
<dbReference type="Gene3D" id="1.10.287.1080">
    <property type="entry name" value="MazG-like"/>
    <property type="match status" value="2"/>
</dbReference>
<sequence length="275" mass="31120">MAKSPSNLRQIESLVEIVKSLRGPDGCPWDKEQTHESLTQYAIEETHELVEAIEDKGSHRDKKMKEELGDVLFQVLLHSEMAGERGAFTLADVIESISEKLIRRHPHVFADVSVADSAEVIRNWEEIKKKEKALKGEEAKSAYALNVPPLPALQRAFKIGKRTEKLQFDWANAEGVMVKVEEELDELREALDLVSAAEIEHELGDVLFSLAQLGRHLGMDPEQVLRKANSRFEARFNKMIEFSEADSKDWGTLSLDDKEAYWLKAKAALKNTEKA</sequence>
<keyword evidence="1" id="KW-0175">Coiled coil</keyword>
<evidence type="ECO:0000259" key="2">
    <source>
        <dbReference type="Pfam" id="PF03819"/>
    </source>
</evidence>
<accession>A0ABT6DM22</accession>
<keyword evidence="4" id="KW-1185">Reference proteome</keyword>
<dbReference type="EMBL" id="JANRMI010000004">
    <property type="protein sequence ID" value="MDG0817547.1"/>
    <property type="molecule type" value="Genomic_DNA"/>
</dbReference>
<evidence type="ECO:0000256" key="1">
    <source>
        <dbReference type="SAM" id="Coils"/>
    </source>
</evidence>
<feature type="domain" description="NTP pyrophosphohydrolase MazG-like" evidence="2">
    <location>
        <begin position="33"/>
        <end position="109"/>
    </location>
</feature>